<feature type="transmembrane region" description="Helical" evidence="8">
    <location>
        <begin position="340"/>
        <end position="356"/>
    </location>
</feature>
<proteinExistence type="inferred from homology"/>
<keyword evidence="4" id="KW-1003">Cell membrane</keyword>
<feature type="transmembrane region" description="Helical" evidence="8">
    <location>
        <begin position="896"/>
        <end position="915"/>
    </location>
</feature>
<comment type="subcellular location">
    <subcellularLocation>
        <location evidence="1">Cell membrane</location>
        <topology evidence="1">Multi-pass membrane protein</topology>
    </subcellularLocation>
</comment>
<evidence type="ECO:0000256" key="7">
    <source>
        <dbReference type="ARBA" id="ARBA00023136"/>
    </source>
</evidence>
<dbReference type="PRINTS" id="PR00702">
    <property type="entry name" value="ACRIFLAVINRP"/>
</dbReference>
<dbReference type="Gene3D" id="1.20.1640.10">
    <property type="entry name" value="Multidrug efflux transporter AcrB transmembrane domain"/>
    <property type="match status" value="2"/>
</dbReference>
<organism evidence="9">
    <name type="scientific">Caldithrix abyssi</name>
    <dbReference type="NCBI Taxonomy" id="187145"/>
    <lineage>
        <taxon>Bacteria</taxon>
        <taxon>Pseudomonadati</taxon>
        <taxon>Calditrichota</taxon>
        <taxon>Calditrichia</taxon>
        <taxon>Calditrichales</taxon>
        <taxon>Calditrichaceae</taxon>
        <taxon>Caldithrix</taxon>
    </lineage>
</organism>
<evidence type="ECO:0000313" key="9">
    <source>
        <dbReference type="EMBL" id="HHJ53655.1"/>
    </source>
</evidence>
<dbReference type="Gene3D" id="3.30.70.1320">
    <property type="entry name" value="Multidrug efflux transporter AcrB pore domain like"/>
    <property type="match status" value="1"/>
</dbReference>
<comment type="caution">
    <text evidence="9">The sequence shown here is derived from an EMBL/GenBank/DDBJ whole genome shotgun (WGS) entry which is preliminary data.</text>
</comment>
<dbReference type="InterPro" id="IPR004763">
    <property type="entry name" value="CusA-like"/>
</dbReference>
<sequence>MNKIIEFSLRNRLLMLSLAVLIMAGGWFSYKQLPIDAFPDVSPSLVQVFTETEGLAPEEIEKYVTFPVEAAMNGLPNLETIRSVSNFGLSVVNIYFKDGTDIYFARQVVNERLQEAREQIPEGFGDPQMGPISTGMGLILFYYLEDTTGQYSLTELRTIQDWLIKYQLQTVPGVTEVLGIGGWEKQFQVSVDANAMLRYDVTIQDIIKKVRSNNLNVGAQFIEKNDEEFIVRSVGLVKDIEDIENIVIKTEDGTPVYLKQLADVKIGGAVRRGVQTRDGIEEVVAGMVVKLYGSNSSTVIGKVEQKLAEINKMLPEGIRIVPYYQQKSLVEAAVNTVTDALLQGIILVALILIIFMGSIRPSLVVALSIPFSILFAFIGMRYLGLSVNLMSFGGLAIAIGMMVDGTIVLVENVDRLLRGSSGREPRIRIVARAAREVARPILFAITIIIVVFLPLFTLQGVEGKTFKPLAFTVSLAMLGSLIFAIVLAPLFSHLLMRRPKKRPKEGEEVKEVAVVRFLHKLYLPLITFFVRRRGMAIALAAILLIAGALIYPRLGSEFTPTLQEGTIILRLTMAPSISLKESTRLTQIVERRIMKVPEVEHVVTRIGRGEVGAHTDPINSAEMYILLKPKDQWRSAETQQDLEEVIRKEVGEIPGVLSNFTQPIQMTVDELLEGVRAELAIKLFGDDLEILKEKADEIARVVQRVPGAADVQPDQVSGTPQLLIKVDRHAIARYGLNVEDVQEVVRAAVGGETAGQVFEGVRRFDILVRLAPEFRKTKNDIANILVETPDGTHIPLQQVTDIREIVGPRQITRQNSQRFITIQSNVIDRDIGSFVEEAQKAIEENVTLPPGYLVTWGGQFRLQQEANKRLAVVIPVTLIIIFILLFSSFGSLKNTLLILLNIPLALVGGIAALWISGQNLSVPSSVGFIALFGIALENGMVLVTYLNQLLKDGVPMDEASVKGAMLRLRPVLMTAVTTALGLIPLLIATGVGSEVQRPLATVVVGGLVTSTILTLLVIPAIYKWFAIDLESERQLD</sequence>
<feature type="transmembrane region" description="Helical" evidence="8">
    <location>
        <begin position="999"/>
        <end position="1022"/>
    </location>
</feature>
<evidence type="ECO:0000256" key="5">
    <source>
        <dbReference type="ARBA" id="ARBA00022692"/>
    </source>
</evidence>
<feature type="transmembrane region" description="Helical" evidence="8">
    <location>
        <begin position="363"/>
        <end position="383"/>
    </location>
</feature>
<dbReference type="PANTHER" id="PTHR32063">
    <property type="match status" value="1"/>
</dbReference>
<feature type="transmembrane region" description="Helical" evidence="8">
    <location>
        <begin position="536"/>
        <end position="554"/>
    </location>
</feature>
<dbReference type="GO" id="GO:0042910">
    <property type="term" value="F:xenobiotic transmembrane transporter activity"/>
    <property type="evidence" value="ECO:0007669"/>
    <property type="project" value="TreeGrafter"/>
</dbReference>
<reference evidence="9" key="1">
    <citation type="journal article" date="2020" name="mSystems">
        <title>Genome- and Community-Level Interaction Insights into Carbon Utilization and Element Cycling Functions of Hydrothermarchaeota in Hydrothermal Sediment.</title>
        <authorList>
            <person name="Zhou Z."/>
            <person name="Liu Y."/>
            <person name="Xu W."/>
            <person name="Pan J."/>
            <person name="Luo Z.H."/>
            <person name="Li M."/>
        </authorList>
    </citation>
    <scope>NUCLEOTIDE SEQUENCE [LARGE SCALE GENOMIC DNA]</scope>
    <source>
        <strain evidence="9">HyVt-527</strain>
    </source>
</reference>
<feature type="transmembrane region" description="Helical" evidence="8">
    <location>
        <begin position="469"/>
        <end position="491"/>
    </location>
</feature>
<evidence type="ECO:0000256" key="3">
    <source>
        <dbReference type="ARBA" id="ARBA00022448"/>
    </source>
</evidence>
<keyword evidence="5 8" id="KW-0812">Transmembrane</keyword>
<dbReference type="PANTHER" id="PTHR32063:SF24">
    <property type="entry name" value="CATION EFFLUX SYSTEM (ACRB_ACRD_ACRF FAMILY)"/>
    <property type="match status" value="1"/>
</dbReference>
<dbReference type="EMBL" id="DROD01000678">
    <property type="protein sequence ID" value="HHJ53655.1"/>
    <property type="molecule type" value="Genomic_DNA"/>
</dbReference>
<dbReference type="NCBIfam" id="TIGR00914">
    <property type="entry name" value="2A0601"/>
    <property type="match status" value="1"/>
</dbReference>
<feature type="transmembrane region" description="Helical" evidence="8">
    <location>
        <begin position="870"/>
        <end position="890"/>
    </location>
</feature>
<feature type="transmembrane region" description="Helical" evidence="8">
    <location>
        <begin position="437"/>
        <end position="457"/>
    </location>
</feature>
<dbReference type="InterPro" id="IPR027463">
    <property type="entry name" value="AcrB_DN_DC_subdom"/>
</dbReference>
<dbReference type="InterPro" id="IPR001036">
    <property type="entry name" value="Acrflvin-R"/>
</dbReference>
<name>A0A7V5UFR9_CALAY</name>
<evidence type="ECO:0000256" key="4">
    <source>
        <dbReference type="ARBA" id="ARBA00022475"/>
    </source>
</evidence>
<dbReference type="Pfam" id="PF00873">
    <property type="entry name" value="ACR_tran"/>
    <property type="match status" value="1"/>
</dbReference>
<dbReference type="Gene3D" id="3.30.70.1430">
    <property type="entry name" value="Multidrug efflux transporter AcrB pore domain"/>
    <property type="match status" value="2"/>
</dbReference>
<evidence type="ECO:0000256" key="2">
    <source>
        <dbReference type="ARBA" id="ARBA00010942"/>
    </source>
</evidence>
<keyword evidence="7 8" id="KW-0472">Membrane</keyword>
<evidence type="ECO:0000256" key="1">
    <source>
        <dbReference type="ARBA" id="ARBA00004651"/>
    </source>
</evidence>
<dbReference type="GO" id="GO:0005886">
    <property type="term" value="C:plasma membrane"/>
    <property type="evidence" value="ECO:0007669"/>
    <property type="project" value="UniProtKB-SubCell"/>
</dbReference>
<dbReference type="Gene3D" id="3.30.2090.10">
    <property type="entry name" value="Multidrug efflux transporter AcrB TolC docking domain, DN and DC subdomains"/>
    <property type="match status" value="2"/>
</dbReference>
<dbReference type="Gene3D" id="3.30.70.1440">
    <property type="entry name" value="Multidrug efflux transporter AcrB pore domain"/>
    <property type="match status" value="1"/>
</dbReference>
<feature type="transmembrane region" description="Helical" evidence="8">
    <location>
        <begin position="12"/>
        <end position="30"/>
    </location>
</feature>
<comment type="similarity">
    <text evidence="2">Belongs to the resistance-nodulation-cell division (RND) (TC 2.A.6) family.</text>
</comment>
<dbReference type="SUPFAM" id="SSF82866">
    <property type="entry name" value="Multidrug efflux transporter AcrB transmembrane domain"/>
    <property type="match status" value="2"/>
</dbReference>
<gene>
    <name evidence="9" type="ORF">ENJ89_10705</name>
</gene>
<evidence type="ECO:0000256" key="6">
    <source>
        <dbReference type="ARBA" id="ARBA00022989"/>
    </source>
</evidence>
<dbReference type="AlphaFoldDB" id="A0A7V5UFR9"/>
<keyword evidence="3" id="KW-0813">Transport</keyword>
<dbReference type="SUPFAM" id="SSF82714">
    <property type="entry name" value="Multidrug efflux transporter AcrB TolC docking domain, DN and DC subdomains"/>
    <property type="match status" value="2"/>
</dbReference>
<dbReference type="GO" id="GO:0008324">
    <property type="term" value="F:monoatomic cation transmembrane transporter activity"/>
    <property type="evidence" value="ECO:0007669"/>
    <property type="project" value="InterPro"/>
</dbReference>
<feature type="transmembrane region" description="Helical" evidence="8">
    <location>
        <begin position="389"/>
        <end position="410"/>
    </location>
</feature>
<accession>A0A7V5UFR9</accession>
<dbReference type="Proteomes" id="UP000886124">
    <property type="component" value="Unassembled WGS sequence"/>
</dbReference>
<keyword evidence="6 8" id="KW-1133">Transmembrane helix</keyword>
<dbReference type="SUPFAM" id="SSF82693">
    <property type="entry name" value="Multidrug efflux transporter AcrB pore domain, PN1, PN2, PC1 and PC2 subdomains"/>
    <property type="match status" value="3"/>
</dbReference>
<feature type="transmembrane region" description="Helical" evidence="8">
    <location>
        <begin position="927"/>
        <end position="946"/>
    </location>
</feature>
<feature type="transmembrane region" description="Helical" evidence="8">
    <location>
        <begin position="966"/>
        <end position="987"/>
    </location>
</feature>
<protein>
    <submittedName>
        <fullName evidence="9">Efflux RND transporter permease subunit</fullName>
    </submittedName>
</protein>
<evidence type="ECO:0000256" key="8">
    <source>
        <dbReference type="SAM" id="Phobius"/>
    </source>
</evidence>